<evidence type="ECO:0000256" key="1">
    <source>
        <dbReference type="ARBA" id="ARBA00010884"/>
    </source>
</evidence>
<keyword evidence="5" id="KW-1185">Reference proteome</keyword>
<evidence type="ECO:0000313" key="5">
    <source>
        <dbReference type="Proteomes" id="UP001515480"/>
    </source>
</evidence>
<dbReference type="SUPFAM" id="SSF53474">
    <property type="entry name" value="alpha/beta-Hydrolases"/>
    <property type="match status" value="1"/>
</dbReference>
<feature type="active site" description="Charge relay system" evidence="2">
    <location>
        <position position="152"/>
    </location>
</feature>
<dbReference type="PANTHER" id="PTHR10794:SF63">
    <property type="entry name" value="ALPHA_BETA HYDROLASE 1, ISOFORM A"/>
    <property type="match status" value="1"/>
</dbReference>
<name>A0AB34IVE4_PRYPA</name>
<comment type="caution">
    <text evidence="4">The sequence shown here is derived from an EMBL/GenBank/DDBJ whole genome shotgun (WGS) entry which is preliminary data.</text>
</comment>
<dbReference type="GO" id="GO:0047372">
    <property type="term" value="F:monoacylglycerol lipase activity"/>
    <property type="evidence" value="ECO:0007669"/>
    <property type="project" value="TreeGrafter"/>
</dbReference>
<sequence length="379" mass="42368">MPELELQPTTGPTYRPHLLTQSGHTASLLGFLKLPVRFRGGLTEKLRLADGGSLVLHWWSEYRLPMRSEKPVVLILHGINNSSRTPYIQYIMRHLDASGFESVCVNMRGHGSGNDLCSSRMYTARMDDDIATAVQHIQLTRQPPALYAVGFSLGANQLLCFLEHSPTANLIRAAVSVSNPFDLSQVKEHFSTGVSRLYTLVIVQPLKKLLWEGRHHVPITQENFWRAMRATSVTEFDEAVQVHEERFASVDEYYTTSSCVHHLHKIDIPLLVIHAIDDPLIPPHAFPKGKLDANPNVTMIITQNGGHIGWAAGKTPFLHNWSDKTISRWLMGKEKARMLSSAAQQQARVSGADQGDFKDESSLMKASVSLDGEYTNSRL</sequence>
<feature type="active site" description="Charge relay system" evidence="2">
    <location>
        <position position="307"/>
    </location>
</feature>
<dbReference type="InterPro" id="IPR050960">
    <property type="entry name" value="AB_hydrolase_4_sf"/>
</dbReference>
<evidence type="ECO:0000313" key="4">
    <source>
        <dbReference type="EMBL" id="KAL1507238.1"/>
    </source>
</evidence>
<dbReference type="InterPro" id="IPR012020">
    <property type="entry name" value="ABHD4"/>
</dbReference>
<proteinExistence type="inferred from homology"/>
<evidence type="ECO:0000259" key="3">
    <source>
        <dbReference type="Pfam" id="PF00561"/>
    </source>
</evidence>
<dbReference type="InterPro" id="IPR029058">
    <property type="entry name" value="AB_hydrolase_fold"/>
</dbReference>
<feature type="active site" description="Charge relay system" evidence="2">
    <location>
        <position position="278"/>
    </location>
</feature>
<dbReference type="GO" id="GO:0034338">
    <property type="term" value="F:short-chain carboxylesterase activity"/>
    <property type="evidence" value="ECO:0007669"/>
    <property type="project" value="TreeGrafter"/>
</dbReference>
<gene>
    <name evidence="4" type="ORF">AB1Y20_008087</name>
</gene>
<protein>
    <recommendedName>
        <fullName evidence="3">AB hydrolase-1 domain-containing protein</fullName>
    </recommendedName>
</protein>
<dbReference type="EMBL" id="JBGBPQ010000018">
    <property type="protein sequence ID" value="KAL1507238.1"/>
    <property type="molecule type" value="Genomic_DNA"/>
</dbReference>
<comment type="similarity">
    <text evidence="1">Belongs to the AB hydrolase superfamily. AB hydrolase 4 family.</text>
</comment>
<dbReference type="Pfam" id="PF00561">
    <property type="entry name" value="Abhydrolase_1"/>
    <property type="match status" value="1"/>
</dbReference>
<dbReference type="AlphaFoldDB" id="A0AB34IVE4"/>
<reference evidence="4 5" key="1">
    <citation type="journal article" date="2024" name="Science">
        <title>Giant polyketide synthase enzymes in the biosynthesis of giant marine polyether toxins.</title>
        <authorList>
            <person name="Fallon T.R."/>
            <person name="Shende V.V."/>
            <person name="Wierzbicki I.H."/>
            <person name="Pendleton A.L."/>
            <person name="Watervoot N.F."/>
            <person name="Auber R.P."/>
            <person name="Gonzalez D.J."/>
            <person name="Wisecaver J.H."/>
            <person name="Moore B.S."/>
        </authorList>
    </citation>
    <scope>NUCLEOTIDE SEQUENCE [LARGE SCALE GENOMIC DNA]</scope>
    <source>
        <strain evidence="4 5">12B1</strain>
    </source>
</reference>
<dbReference type="Gene3D" id="3.40.50.1820">
    <property type="entry name" value="alpha/beta hydrolase"/>
    <property type="match status" value="1"/>
</dbReference>
<accession>A0AB34IVE4</accession>
<evidence type="ECO:0000256" key="2">
    <source>
        <dbReference type="PIRSR" id="PIRSR005211-1"/>
    </source>
</evidence>
<dbReference type="PANTHER" id="PTHR10794">
    <property type="entry name" value="ABHYDROLASE DOMAIN-CONTAINING PROTEIN"/>
    <property type="match status" value="1"/>
</dbReference>
<dbReference type="PIRSF" id="PIRSF005211">
    <property type="entry name" value="Ab_hydro_YheT"/>
    <property type="match status" value="1"/>
</dbReference>
<dbReference type="Proteomes" id="UP001515480">
    <property type="component" value="Unassembled WGS sequence"/>
</dbReference>
<feature type="domain" description="AB hydrolase-1" evidence="3">
    <location>
        <begin position="71"/>
        <end position="193"/>
    </location>
</feature>
<organism evidence="4 5">
    <name type="scientific">Prymnesium parvum</name>
    <name type="common">Toxic golden alga</name>
    <dbReference type="NCBI Taxonomy" id="97485"/>
    <lineage>
        <taxon>Eukaryota</taxon>
        <taxon>Haptista</taxon>
        <taxon>Haptophyta</taxon>
        <taxon>Prymnesiophyceae</taxon>
        <taxon>Prymnesiales</taxon>
        <taxon>Prymnesiaceae</taxon>
        <taxon>Prymnesium</taxon>
    </lineage>
</organism>
<dbReference type="InterPro" id="IPR000073">
    <property type="entry name" value="AB_hydrolase_1"/>
</dbReference>